<evidence type="ECO:0000259" key="6">
    <source>
        <dbReference type="Pfam" id="PF13638"/>
    </source>
</evidence>
<keyword evidence="2" id="KW-0479">Metal-binding</keyword>
<evidence type="ECO:0000313" key="7">
    <source>
        <dbReference type="EMBL" id="GII50820.1"/>
    </source>
</evidence>
<keyword evidence="4" id="KW-0460">Magnesium</keyword>
<protein>
    <recommendedName>
        <fullName evidence="6">PIN domain-containing protein</fullName>
    </recommendedName>
</protein>
<dbReference type="GO" id="GO:0004518">
    <property type="term" value="F:nuclease activity"/>
    <property type="evidence" value="ECO:0007669"/>
    <property type="project" value="UniProtKB-KW"/>
</dbReference>
<proteinExistence type="predicted"/>
<dbReference type="RefSeq" id="WP_203980295.1">
    <property type="nucleotide sequence ID" value="NZ_BAAAKY010000052.1"/>
</dbReference>
<organism evidence="7 8">
    <name type="scientific">Planotetraspora silvatica</name>
    <dbReference type="NCBI Taxonomy" id="234614"/>
    <lineage>
        <taxon>Bacteria</taxon>
        <taxon>Bacillati</taxon>
        <taxon>Actinomycetota</taxon>
        <taxon>Actinomycetes</taxon>
        <taxon>Streptosporangiales</taxon>
        <taxon>Streptosporangiaceae</taxon>
        <taxon>Planotetraspora</taxon>
    </lineage>
</organism>
<accession>A0A8J3V6C7</accession>
<evidence type="ECO:0000256" key="2">
    <source>
        <dbReference type="ARBA" id="ARBA00022723"/>
    </source>
</evidence>
<evidence type="ECO:0000256" key="3">
    <source>
        <dbReference type="ARBA" id="ARBA00022801"/>
    </source>
</evidence>
<evidence type="ECO:0000256" key="4">
    <source>
        <dbReference type="ARBA" id="ARBA00022842"/>
    </source>
</evidence>
<feature type="region of interest" description="Disordered" evidence="5">
    <location>
        <begin position="296"/>
        <end position="323"/>
    </location>
</feature>
<dbReference type="Pfam" id="PF13638">
    <property type="entry name" value="PIN_4"/>
    <property type="match status" value="1"/>
</dbReference>
<keyword evidence="1" id="KW-0540">Nuclease</keyword>
<dbReference type="EMBL" id="BOOQ01000056">
    <property type="protein sequence ID" value="GII50820.1"/>
    <property type="molecule type" value="Genomic_DNA"/>
</dbReference>
<reference evidence="7" key="1">
    <citation type="submission" date="2021-01" db="EMBL/GenBank/DDBJ databases">
        <title>Whole genome shotgun sequence of Planotetraspora silvatica NBRC 100141.</title>
        <authorList>
            <person name="Komaki H."/>
            <person name="Tamura T."/>
        </authorList>
    </citation>
    <scope>NUCLEOTIDE SEQUENCE</scope>
    <source>
        <strain evidence="7">NBRC 100141</strain>
    </source>
</reference>
<dbReference type="GO" id="GO:0046872">
    <property type="term" value="F:metal ion binding"/>
    <property type="evidence" value="ECO:0007669"/>
    <property type="project" value="UniProtKB-KW"/>
</dbReference>
<feature type="domain" description="PIN" evidence="6">
    <location>
        <begin position="149"/>
        <end position="296"/>
    </location>
</feature>
<evidence type="ECO:0000256" key="5">
    <source>
        <dbReference type="SAM" id="MobiDB-lite"/>
    </source>
</evidence>
<sequence length="323" mass="35329">MLITLEPGANRNKVVETLNEVAAEAGDLLSTDGAGREMRLAYLKWVNKTRAKLRGQISNADLDRLVTTPRYITVLSMQITEAPIAVRKNPNPRTGPAWLPVSGPDTLPIRNMIELEVAEHIRSLEAASATLRKWSDLLDSLDRPGHFVIADSSVYCHHPSRLNAWEVSADINVLPSHDVHLILPLAVLDELDRQKDRGQGGASTNARETIKQLDSLLPNGVVRRRGTAPENPAFPRGAITMDLWPDPAGHIRMVRTDDEIIARAVAFQALAGRSVHLLTGDIGMCTRARMAGLDSTRLDMPNATHKPPKAPRGDKHPALTGSN</sequence>
<evidence type="ECO:0000256" key="1">
    <source>
        <dbReference type="ARBA" id="ARBA00022722"/>
    </source>
</evidence>
<gene>
    <name evidence="7" type="ORF">Psi02_72440</name>
</gene>
<dbReference type="GO" id="GO:0016787">
    <property type="term" value="F:hydrolase activity"/>
    <property type="evidence" value="ECO:0007669"/>
    <property type="project" value="UniProtKB-KW"/>
</dbReference>
<dbReference type="Proteomes" id="UP000644610">
    <property type="component" value="Unassembled WGS sequence"/>
</dbReference>
<dbReference type="AlphaFoldDB" id="A0A8J3V6C7"/>
<keyword evidence="8" id="KW-1185">Reference proteome</keyword>
<dbReference type="Gene3D" id="3.40.50.1010">
    <property type="entry name" value="5'-nuclease"/>
    <property type="match status" value="1"/>
</dbReference>
<name>A0A8J3V6C7_9ACTN</name>
<evidence type="ECO:0000313" key="8">
    <source>
        <dbReference type="Proteomes" id="UP000644610"/>
    </source>
</evidence>
<comment type="caution">
    <text evidence="7">The sequence shown here is derived from an EMBL/GenBank/DDBJ whole genome shotgun (WGS) entry which is preliminary data.</text>
</comment>
<keyword evidence="3" id="KW-0378">Hydrolase</keyword>
<dbReference type="InterPro" id="IPR002716">
    <property type="entry name" value="PIN_dom"/>
</dbReference>